<keyword evidence="1" id="KW-0472">Membrane</keyword>
<feature type="transmembrane region" description="Helical" evidence="1">
    <location>
        <begin position="64"/>
        <end position="85"/>
    </location>
</feature>
<keyword evidence="3" id="KW-1185">Reference proteome</keyword>
<keyword evidence="1" id="KW-0812">Transmembrane</keyword>
<dbReference type="PANTHER" id="PTHR34204:SF2">
    <property type="entry name" value="RNA-BINDING ASCH DOMAIN PROTEIN"/>
    <property type="match status" value="1"/>
</dbReference>
<dbReference type="OrthoDB" id="112749at2759"/>
<dbReference type="Proteomes" id="UP000657918">
    <property type="component" value="Unassembled WGS sequence"/>
</dbReference>
<organism evidence="2 3">
    <name type="scientific">Salix dunnii</name>
    <dbReference type="NCBI Taxonomy" id="1413687"/>
    <lineage>
        <taxon>Eukaryota</taxon>
        <taxon>Viridiplantae</taxon>
        <taxon>Streptophyta</taxon>
        <taxon>Embryophyta</taxon>
        <taxon>Tracheophyta</taxon>
        <taxon>Spermatophyta</taxon>
        <taxon>Magnoliopsida</taxon>
        <taxon>eudicotyledons</taxon>
        <taxon>Gunneridae</taxon>
        <taxon>Pentapetalae</taxon>
        <taxon>rosids</taxon>
        <taxon>fabids</taxon>
        <taxon>Malpighiales</taxon>
        <taxon>Salicaceae</taxon>
        <taxon>Saliceae</taxon>
        <taxon>Salix</taxon>
    </lineage>
</organism>
<comment type="caution">
    <text evidence="2">The sequence shown here is derived from an EMBL/GenBank/DDBJ whole genome shotgun (WGS) entry which is preliminary data.</text>
</comment>
<keyword evidence="1" id="KW-1133">Transmembrane helix</keyword>
<accession>A0A835MGW9</accession>
<evidence type="ECO:0000313" key="3">
    <source>
        <dbReference type="Proteomes" id="UP000657918"/>
    </source>
</evidence>
<sequence>MNRAIAPTNGRAQKHEILFTGRTSVKMMFSEDTNLKQKEENWNQLIKEKGLELINMEAKQSEEAVLLLMGCRLLNILVCICARIFTLHTLLQEIFKNMYCLKLDGKPGVKIYRNFYAEKKKVSNGVLAICVSKLAAQPSLSLASILFGLSYGGVRSTVPQHGAIFDIRVADGYGTTWWSKDGTKLGTLLSTPNLSACNAGFLVKSTD</sequence>
<dbReference type="AlphaFoldDB" id="A0A835MGW9"/>
<proteinExistence type="predicted"/>
<evidence type="ECO:0000313" key="2">
    <source>
        <dbReference type="EMBL" id="KAF9663199.1"/>
    </source>
</evidence>
<protein>
    <submittedName>
        <fullName evidence="2">Uncharacterized protein</fullName>
    </submittedName>
</protein>
<name>A0A835MGW9_9ROSI</name>
<dbReference type="PANTHER" id="PTHR34204">
    <property type="entry name" value="RNA-BINDING ASCH DOMAIN PROTEIN"/>
    <property type="match status" value="1"/>
</dbReference>
<reference evidence="2 3" key="1">
    <citation type="submission" date="2020-10" db="EMBL/GenBank/DDBJ databases">
        <title>Plant Genome Project.</title>
        <authorList>
            <person name="Zhang R.-G."/>
        </authorList>
    </citation>
    <scope>NUCLEOTIDE SEQUENCE [LARGE SCALE GENOMIC DNA]</scope>
    <source>
        <strain evidence="2">FAFU-HL-1</strain>
        <tissue evidence="2">Leaf</tissue>
    </source>
</reference>
<dbReference type="EMBL" id="JADGMS010000017">
    <property type="protein sequence ID" value="KAF9663199.1"/>
    <property type="molecule type" value="Genomic_DNA"/>
</dbReference>
<gene>
    <name evidence="2" type="ORF">SADUNF_Sadunf17G0013500</name>
</gene>
<evidence type="ECO:0000256" key="1">
    <source>
        <dbReference type="SAM" id="Phobius"/>
    </source>
</evidence>